<dbReference type="Proteomes" id="UP000663699">
    <property type="component" value="Chromosome 1"/>
</dbReference>
<dbReference type="SUPFAM" id="SSF52833">
    <property type="entry name" value="Thioredoxin-like"/>
    <property type="match status" value="1"/>
</dbReference>
<dbReference type="PANTHER" id="PTHR33875">
    <property type="entry name" value="OS09G0542200 PROTEIN"/>
    <property type="match status" value="1"/>
</dbReference>
<name>A0A899FYD1_9ASCO</name>
<keyword evidence="2" id="KW-1185">Reference proteome</keyword>
<dbReference type="CDD" id="cd02972">
    <property type="entry name" value="DsbA_family"/>
    <property type="match status" value="1"/>
</dbReference>
<evidence type="ECO:0008006" key="3">
    <source>
        <dbReference type="Google" id="ProtNLM"/>
    </source>
</evidence>
<sequence length="205" mass="23873">MASNIIPNFLCFGNLTSCHSLEFFLDFVCPFSKKLFKTVYEKFYPWVKNNRNDIKFIISLQVQPWHPSSTLVHEAVLAVSKLSENRTIDFIAELFEHQEEYFDTALVDETRLDTYKRLSLLAENAINIDRAKFLDLLHIDNAKVGEKGFNVGNKVTTDLKLHIKNGRSRSVHVSPTVFYNGVLNDLISSSWTFDDWKEWYMKVLR</sequence>
<evidence type="ECO:0000313" key="1">
    <source>
        <dbReference type="EMBL" id="QSL64148.1"/>
    </source>
</evidence>
<dbReference type="InterPro" id="IPR036249">
    <property type="entry name" value="Thioredoxin-like_sf"/>
</dbReference>
<protein>
    <recommendedName>
        <fullName evidence="3">Thioredoxin-like fold domain-containing protein</fullName>
    </recommendedName>
</protein>
<dbReference type="Gene3D" id="3.40.30.10">
    <property type="entry name" value="Glutaredoxin"/>
    <property type="match status" value="1"/>
</dbReference>
<dbReference type="AlphaFoldDB" id="A0A899FYD1"/>
<dbReference type="EMBL" id="CP054532">
    <property type="protein sequence ID" value="QSL64148.1"/>
    <property type="molecule type" value="Genomic_DNA"/>
</dbReference>
<reference evidence="1" key="1">
    <citation type="submission" date="2020-06" db="EMBL/GenBank/DDBJ databases">
        <title>Genomes of multiple members of Pneumocystis genus reveal paths to human pathogen Pneumocystis jirovecii.</title>
        <authorList>
            <person name="Cisse O.H."/>
            <person name="Ma L."/>
            <person name="Dekker J."/>
            <person name="Khil P."/>
            <person name="Jo J."/>
            <person name="Brenchley J."/>
            <person name="Blair R."/>
            <person name="Pahar B."/>
            <person name="Chabe M."/>
            <person name="Van Rompay K.A."/>
            <person name="Keesler R."/>
            <person name="Sukura A."/>
            <person name="Hirsch V."/>
            <person name="Kutty G."/>
            <person name="Liu Y."/>
            <person name="Peng L."/>
            <person name="Chen J."/>
            <person name="Song J."/>
            <person name="Weissenbacher-Lang C."/>
            <person name="Xu J."/>
            <person name="Upham N.S."/>
            <person name="Stajich J.E."/>
            <person name="Cuomo C.A."/>
            <person name="Cushion M.T."/>
            <person name="Kovacs J.A."/>
        </authorList>
    </citation>
    <scope>NUCLEOTIDE SEQUENCE</scope>
    <source>
        <strain evidence="1">2A</strain>
    </source>
</reference>
<dbReference type="PANTHER" id="PTHR33875:SF2">
    <property type="entry name" value="ACR183CP"/>
    <property type="match status" value="1"/>
</dbReference>
<dbReference type="OrthoDB" id="37297at2759"/>
<accession>A0A899FYD1</accession>
<proteinExistence type="predicted"/>
<evidence type="ECO:0000313" key="2">
    <source>
        <dbReference type="Proteomes" id="UP000663699"/>
    </source>
</evidence>
<organism evidence="1 2">
    <name type="scientific">Pneumocystis wakefieldiae</name>
    <dbReference type="NCBI Taxonomy" id="38082"/>
    <lineage>
        <taxon>Eukaryota</taxon>
        <taxon>Fungi</taxon>
        <taxon>Dikarya</taxon>
        <taxon>Ascomycota</taxon>
        <taxon>Taphrinomycotina</taxon>
        <taxon>Pneumocystomycetes</taxon>
        <taxon>Pneumocystaceae</taxon>
        <taxon>Pneumocystis</taxon>
    </lineage>
</organism>
<gene>
    <name evidence="1" type="ORF">MERGE_000303</name>
</gene>